<keyword evidence="2" id="KW-0175">Coiled coil</keyword>
<dbReference type="EMBL" id="JAGKHQ010000851">
    <property type="protein sequence ID" value="KAG7464181.1"/>
    <property type="molecule type" value="Genomic_DNA"/>
</dbReference>
<sequence>MTQLSSLKLTVEHTQLEKQQWEERWRGAQTEISDLQQLVASKDAEIECLQTQLLARDGSANNNAQRDQEYQRLKAGMESLLASNDEKDRRIEQLTILLGQYRQLSEVMALTQGSSEEELSSSLKLRAVAHKAHSDILPRSEKFSRGPPLLLSSSPYQRDVDISSQNSMDVSLASMTDMSFFNGSWHQRRLLSSSLEELQSGSLKKNCHLELNKYQTLPGKLSKKSEQRKQQLNGDSEYLSPVHEHRLSEFLLLHNP</sequence>
<dbReference type="Proteomes" id="UP000693946">
    <property type="component" value="Unassembled WGS sequence"/>
</dbReference>
<feature type="coiled-coil region" evidence="2">
    <location>
        <begin position="4"/>
        <end position="52"/>
    </location>
</feature>
<protein>
    <submittedName>
        <fullName evidence="3">Uncharacterized protein</fullName>
    </submittedName>
</protein>
<comment type="caution">
    <text evidence="3">The sequence shown here is derived from an EMBL/GenBank/DDBJ whole genome shotgun (WGS) entry which is preliminary data.</text>
</comment>
<evidence type="ECO:0000313" key="3">
    <source>
        <dbReference type="EMBL" id="KAG7464181.1"/>
    </source>
</evidence>
<evidence type="ECO:0000256" key="2">
    <source>
        <dbReference type="SAM" id="Coils"/>
    </source>
</evidence>
<gene>
    <name evidence="3" type="ORF">JOB18_006691</name>
</gene>
<accession>A0AAV6PK65</accession>
<keyword evidence="1" id="KW-0677">Repeat</keyword>
<dbReference type="InterPro" id="IPR029515">
    <property type="entry name" value="Liprin"/>
</dbReference>
<dbReference type="GO" id="GO:0048786">
    <property type="term" value="C:presynaptic active zone"/>
    <property type="evidence" value="ECO:0007669"/>
    <property type="project" value="TreeGrafter"/>
</dbReference>
<dbReference type="PANTHER" id="PTHR12587:SF18">
    <property type="entry name" value="LIPRIN-BETA-2"/>
    <property type="match status" value="1"/>
</dbReference>
<organism evidence="3 4">
    <name type="scientific">Solea senegalensis</name>
    <name type="common">Senegalese sole</name>
    <dbReference type="NCBI Taxonomy" id="28829"/>
    <lineage>
        <taxon>Eukaryota</taxon>
        <taxon>Metazoa</taxon>
        <taxon>Chordata</taxon>
        <taxon>Craniata</taxon>
        <taxon>Vertebrata</taxon>
        <taxon>Euteleostomi</taxon>
        <taxon>Actinopterygii</taxon>
        <taxon>Neopterygii</taxon>
        <taxon>Teleostei</taxon>
        <taxon>Neoteleostei</taxon>
        <taxon>Acanthomorphata</taxon>
        <taxon>Carangaria</taxon>
        <taxon>Pleuronectiformes</taxon>
        <taxon>Pleuronectoidei</taxon>
        <taxon>Soleidae</taxon>
        <taxon>Solea</taxon>
    </lineage>
</organism>
<name>A0AAV6PK65_SOLSE</name>
<evidence type="ECO:0000313" key="4">
    <source>
        <dbReference type="Proteomes" id="UP000693946"/>
    </source>
</evidence>
<proteinExistence type="predicted"/>
<evidence type="ECO:0000256" key="1">
    <source>
        <dbReference type="ARBA" id="ARBA00022737"/>
    </source>
</evidence>
<reference evidence="3 4" key="1">
    <citation type="journal article" date="2021" name="Sci. Rep.">
        <title>Chromosome anchoring in Senegalese sole (Solea senegalensis) reveals sex-associated markers and genome rearrangements in flatfish.</title>
        <authorList>
            <person name="Guerrero-Cozar I."/>
            <person name="Gomez-Garrido J."/>
            <person name="Berbel C."/>
            <person name="Martinez-Blanch J.F."/>
            <person name="Alioto T."/>
            <person name="Claros M.G."/>
            <person name="Gagnaire P.A."/>
            <person name="Manchado M."/>
        </authorList>
    </citation>
    <scope>NUCLEOTIDE SEQUENCE [LARGE SCALE GENOMIC DNA]</scope>
    <source>
        <strain evidence="3">Sse05_10M</strain>
    </source>
</reference>
<dbReference type="AlphaFoldDB" id="A0AAV6PK65"/>
<keyword evidence="4" id="KW-1185">Reference proteome</keyword>
<dbReference type="PANTHER" id="PTHR12587">
    <property type="entry name" value="LAR INTERACTING PROTEIN LIP -RELATED PROTEIN"/>
    <property type="match status" value="1"/>
</dbReference>
<dbReference type="GO" id="GO:0007528">
    <property type="term" value="P:neuromuscular junction development"/>
    <property type="evidence" value="ECO:0007669"/>
    <property type="project" value="TreeGrafter"/>
</dbReference>